<dbReference type="Pfam" id="PF02594">
    <property type="entry name" value="DUF167"/>
    <property type="match status" value="1"/>
</dbReference>
<evidence type="ECO:0000313" key="3">
    <source>
        <dbReference type="EMBL" id="GER88331.1"/>
    </source>
</evidence>
<organism evidence="3 4">
    <name type="scientific">Dictyobacter vulcani</name>
    <dbReference type="NCBI Taxonomy" id="2607529"/>
    <lineage>
        <taxon>Bacteria</taxon>
        <taxon>Bacillati</taxon>
        <taxon>Chloroflexota</taxon>
        <taxon>Ktedonobacteria</taxon>
        <taxon>Ktedonobacterales</taxon>
        <taxon>Dictyobacteraceae</taxon>
        <taxon>Dictyobacter</taxon>
    </lineage>
</organism>
<name>A0A5J4KPN8_9CHLR</name>
<dbReference type="PANTHER" id="PTHR13420:SF7">
    <property type="entry name" value="UPF0235 PROTEIN C15ORF40"/>
    <property type="match status" value="1"/>
</dbReference>
<proteinExistence type="inferred from homology"/>
<keyword evidence="4" id="KW-1185">Reference proteome</keyword>
<dbReference type="HAMAP" id="MF_00634">
    <property type="entry name" value="UPF0235"/>
    <property type="match status" value="1"/>
</dbReference>
<accession>A0A5J4KPN8</accession>
<dbReference type="AlphaFoldDB" id="A0A5J4KPN8"/>
<dbReference type="RefSeq" id="WP_151756246.1">
    <property type="nucleotide sequence ID" value="NZ_BKZW01000001.1"/>
</dbReference>
<dbReference type="SMART" id="SM01152">
    <property type="entry name" value="DUF167"/>
    <property type="match status" value="1"/>
</dbReference>
<protein>
    <recommendedName>
        <fullName evidence="2">UPF0235 protein KDW_24930</fullName>
    </recommendedName>
</protein>
<sequence length="86" mass="9340">MLISIRVVPRSGKNTLEWEGEGLKARLTAPPVEGAANQALIALLSSQLSIPKRAITIVRGITGRQKVVAIEQLTPAEMEQKLPKKE</sequence>
<dbReference type="Proteomes" id="UP000326912">
    <property type="component" value="Unassembled WGS sequence"/>
</dbReference>
<dbReference type="PANTHER" id="PTHR13420">
    <property type="entry name" value="UPF0235 PROTEIN C15ORF40"/>
    <property type="match status" value="1"/>
</dbReference>
<dbReference type="GO" id="GO:0005737">
    <property type="term" value="C:cytoplasm"/>
    <property type="evidence" value="ECO:0007669"/>
    <property type="project" value="TreeGrafter"/>
</dbReference>
<comment type="caution">
    <text evidence="3">The sequence shown here is derived from an EMBL/GenBank/DDBJ whole genome shotgun (WGS) entry which is preliminary data.</text>
</comment>
<evidence type="ECO:0000256" key="1">
    <source>
        <dbReference type="ARBA" id="ARBA00010364"/>
    </source>
</evidence>
<dbReference type="NCBIfam" id="TIGR00251">
    <property type="entry name" value="DUF167 family protein"/>
    <property type="match status" value="1"/>
</dbReference>
<dbReference type="Gene3D" id="3.30.1200.10">
    <property type="entry name" value="YggU-like"/>
    <property type="match status" value="1"/>
</dbReference>
<dbReference type="SUPFAM" id="SSF69786">
    <property type="entry name" value="YggU-like"/>
    <property type="match status" value="1"/>
</dbReference>
<comment type="similarity">
    <text evidence="1 2">Belongs to the UPF0235 family.</text>
</comment>
<gene>
    <name evidence="3" type="ORF">KDW_24930</name>
</gene>
<dbReference type="InterPro" id="IPR003746">
    <property type="entry name" value="DUF167"/>
</dbReference>
<dbReference type="InterPro" id="IPR036591">
    <property type="entry name" value="YggU-like_sf"/>
</dbReference>
<evidence type="ECO:0000256" key="2">
    <source>
        <dbReference type="HAMAP-Rule" id="MF_00634"/>
    </source>
</evidence>
<reference evidence="3 4" key="1">
    <citation type="submission" date="2019-10" db="EMBL/GenBank/DDBJ databases">
        <title>Dictyobacter vulcani sp. nov., within the class Ktedonobacteria, isolated from soil of volcanic Mt. Zao.</title>
        <authorList>
            <person name="Zheng Y."/>
            <person name="Wang C.M."/>
            <person name="Sakai Y."/>
            <person name="Abe K."/>
            <person name="Yokota A."/>
            <person name="Yabe S."/>
        </authorList>
    </citation>
    <scope>NUCLEOTIDE SEQUENCE [LARGE SCALE GENOMIC DNA]</scope>
    <source>
        <strain evidence="3 4">W12</strain>
    </source>
</reference>
<evidence type="ECO:0000313" key="4">
    <source>
        <dbReference type="Proteomes" id="UP000326912"/>
    </source>
</evidence>
<dbReference type="EMBL" id="BKZW01000001">
    <property type="protein sequence ID" value="GER88331.1"/>
    <property type="molecule type" value="Genomic_DNA"/>
</dbReference>